<dbReference type="Proteomes" id="UP000054321">
    <property type="component" value="Unassembled WGS sequence"/>
</dbReference>
<dbReference type="PRINTS" id="PR00420">
    <property type="entry name" value="RNGMNOXGNASE"/>
</dbReference>
<keyword evidence="6" id="KW-0503">Monooxygenase</keyword>
<keyword evidence="5" id="KW-0560">Oxidoreductase</keyword>
<sequence>MAPGFHVAIVGGGIGGLACALSLAHHDSSLRIDVYEQAAQYTEIGAGVGIGVNAARILHRLGLGPEVNAISGERNNIHRSLRRWDNGGEIVTIGADYDEGEIKQLSVHRAELLDVLYTAIKKRGIANLHTNKRCVKVEDAGNKVVASFQDGTSVTVDLLVGADGIHSHIRQQFVADGKARYSGRIAYRGLFPLKELESFWPFKSYAVSWLAKDKHFLVFPVSQNKTMNVVAFITKPEDQLGDLKESWTSVGRREDLEKEYEGWDETLCKVIKCMGPNPGKWRLNDRNPVEQWTYMDGKTVLLGDAAHAMLPHQGSGAGHAIEDGYILGRALKDYLISMSSSSPLPLSTWTALYQKVRLPRTQKAQITSRQAGDVYELQGKEFDGLTYEQGLPIVKEKLQHRMKWVWGGDIDAEYEEAATKAGLRC</sequence>
<organism evidence="8 9">
    <name type="scientific">Oidiodendron maius (strain Zn)</name>
    <dbReference type="NCBI Taxonomy" id="913774"/>
    <lineage>
        <taxon>Eukaryota</taxon>
        <taxon>Fungi</taxon>
        <taxon>Dikarya</taxon>
        <taxon>Ascomycota</taxon>
        <taxon>Pezizomycotina</taxon>
        <taxon>Leotiomycetes</taxon>
        <taxon>Leotiomycetes incertae sedis</taxon>
        <taxon>Myxotrichaceae</taxon>
        <taxon>Oidiodendron</taxon>
    </lineage>
</organism>
<evidence type="ECO:0000313" key="9">
    <source>
        <dbReference type="Proteomes" id="UP000054321"/>
    </source>
</evidence>
<comment type="similarity">
    <text evidence="2">Belongs to the paxM FAD-dependent monooxygenase family.</text>
</comment>
<dbReference type="SUPFAM" id="SSF54373">
    <property type="entry name" value="FAD-linked reductases, C-terminal domain"/>
    <property type="match status" value="1"/>
</dbReference>
<reference evidence="8 9" key="1">
    <citation type="submission" date="2014-04" db="EMBL/GenBank/DDBJ databases">
        <authorList>
            <consortium name="DOE Joint Genome Institute"/>
            <person name="Kuo A."/>
            <person name="Martino E."/>
            <person name="Perotto S."/>
            <person name="Kohler A."/>
            <person name="Nagy L.G."/>
            <person name="Floudas D."/>
            <person name="Copeland A."/>
            <person name="Barry K.W."/>
            <person name="Cichocki N."/>
            <person name="Veneault-Fourrey C."/>
            <person name="LaButti K."/>
            <person name="Lindquist E.A."/>
            <person name="Lipzen A."/>
            <person name="Lundell T."/>
            <person name="Morin E."/>
            <person name="Murat C."/>
            <person name="Sun H."/>
            <person name="Tunlid A."/>
            <person name="Henrissat B."/>
            <person name="Grigoriev I.V."/>
            <person name="Hibbett D.S."/>
            <person name="Martin F."/>
            <person name="Nordberg H.P."/>
            <person name="Cantor M.N."/>
            <person name="Hua S.X."/>
        </authorList>
    </citation>
    <scope>NUCLEOTIDE SEQUENCE [LARGE SCALE GENOMIC DNA]</scope>
    <source>
        <strain evidence="8 9">Zn</strain>
    </source>
</reference>
<keyword evidence="3" id="KW-0285">Flavoprotein</keyword>
<dbReference type="InterPro" id="IPR036188">
    <property type="entry name" value="FAD/NAD-bd_sf"/>
</dbReference>
<dbReference type="GO" id="GO:0071949">
    <property type="term" value="F:FAD binding"/>
    <property type="evidence" value="ECO:0007669"/>
    <property type="project" value="InterPro"/>
</dbReference>
<dbReference type="InterPro" id="IPR050493">
    <property type="entry name" value="FAD-dep_Monooxygenase_BioMet"/>
</dbReference>
<dbReference type="HOGENOM" id="CLU_009665_6_3_1"/>
<evidence type="ECO:0000256" key="3">
    <source>
        <dbReference type="ARBA" id="ARBA00022630"/>
    </source>
</evidence>
<dbReference type="InParanoid" id="A0A0C3DBF1"/>
<reference evidence="9" key="2">
    <citation type="submission" date="2015-01" db="EMBL/GenBank/DDBJ databases">
        <title>Evolutionary Origins and Diversification of the Mycorrhizal Mutualists.</title>
        <authorList>
            <consortium name="DOE Joint Genome Institute"/>
            <consortium name="Mycorrhizal Genomics Consortium"/>
            <person name="Kohler A."/>
            <person name="Kuo A."/>
            <person name="Nagy L.G."/>
            <person name="Floudas D."/>
            <person name="Copeland A."/>
            <person name="Barry K.W."/>
            <person name="Cichocki N."/>
            <person name="Veneault-Fourrey C."/>
            <person name="LaButti K."/>
            <person name="Lindquist E.A."/>
            <person name="Lipzen A."/>
            <person name="Lundell T."/>
            <person name="Morin E."/>
            <person name="Murat C."/>
            <person name="Riley R."/>
            <person name="Ohm R."/>
            <person name="Sun H."/>
            <person name="Tunlid A."/>
            <person name="Henrissat B."/>
            <person name="Grigoriev I.V."/>
            <person name="Hibbett D.S."/>
            <person name="Martin F."/>
        </authorList>
    </citation>
    <scope>NUCLEOTIDE SEQUENCE [LARGE SCALE GENOMIC DNA]</scope>
    <source>
        <strain evidence="9">Zn</strain>
    </source>
</reference>
<protein>
    <recommendedName>
        <fullName evidence="7">FAD-binding domain-containing protein</fullName>
    </recommendedName>
</protein>
<evidence type="ECO:0000256" key="2">
    <source>
        <dbReference type="ARBA" id="ARBA00007992"/>
    </source>
</evidence>
<accession>A0A0C3DBF1</accession>
<dbReference type="GO" id="GO:0004497">
    <property type="term" value="F:monooxygenase activity"/>
    <property type="evidence" value="ECO:0007669"/>
    <property type="project" value="UniProtKB-KW"/>
</dbReference>
<dbReference type="PANTHER" id="PTHR13789">
    <property type="entry name" value="MONOOXYGENASE"/>
    <property type="match status" value="1"/>
</dbReference>
<keyword evidence="9" id="KW-1185">Reference proteome</keyword>
<evidence type="ECO:0000256" key="4">
    <source>
        <dbReference type="ARBA" id="ARBA00022827"/>
    </source>
</evidence>
<dbReference type="PANTHER" id="PTHR13789:SF318">
    <property type="entry name" value="GERANYLGERANYL DIPHOSPHATE REDUCTASE"/>
    <property type="match status" value="1"/>
</dbReference>
<dbReference type="STRING" id="913774.A0A0C3DBF1"/>
<proteinExistence type="inferred from homology"/>
<dbReference type="InterPro" id="IPR002938">
    <property type="entry name" value="FAD-bd"/>
</dbReference>
<evidence type="ECO:0000259" key="7">
    <source>
        <dbReference type="Pfam" id="PF01494"/>
    </source>
</evidence>
<name>A0A0C3DBF1_OIDMZ</name>
<dbReference type="SUPFAM" id="SSF51905">
    <property type="entry name" value="FAD/NAD(P)-binding domain"/>
    <property type="match status" value="1"/>
</dbReference>
<evidence type="ECO:0000313" key="8">
    <source>
        <dbReference type="EMBL" id="KIN08654.1"/>
    </source>
</evidence>
<evidence type="ECO:0000256" key="6">
    <source>
        <dbReference type="ARBA" id="ARBA00023033"/>
    </source>
</evidence>
<feature type="domain" description="FAD-binding" evidence="7">
    <location>
        <begin position="6"/>
        <end position="333"/>
    </location>
</feature>
<dbReference type="Pfam" id="PF01494">
    <property type="entry name" value="FAD_binding_3"/>
    <property type="match status" value="1"/>
</dbReference>
<dbReference type="Gene3D" id="3.50.50.60">
    <property type="entry name" value="FAD/NAD(P)-binding domain"/>
    <property type="match status" value="1"/>
</dbReference>
<comment type="cofactor">
    <cofactor evidence="1">
        <name>FAD</name>
        <dbReference type="ChEBI" id="CHEBI:57692"/>
    </cofactor>
</comment>
<gene>
    <name evidence="8" type="ORF">OIDMADRAFT_153202</name>
</gene>
<keyword evidence="4" id="KW-0274">FAD</keyword>
<dbReference type="OrthoDB" id="417877at2759"/>
<evidence type="ECO:0000256" key="1">
    <source>
        <dbReference type="ARBA" id="ARBA00001974"/>
    </source>
</evidence>
<dbReference type="EMBL" id="KN832870">
    <property type="protein sequence ID" value="KIN08654.1"/>
    <property type="molecule type" value="Genomic_DNA"/>
</dbReference>
<evidence type="ECO:0000256" key="5">
    <source>
        <dbReference type="ARBA" id="ARBA00023002"/>
    </source>
</evidence>
<dbReference type="AlphaFoldDB" id="A0A0C3DBF1"/>